<reference evidence="2" key="1">
    <citation type="submission" date="2022-11" db="EMBL/GenBank/DDBJ databases">
        <title>Centuries of genome instability and evolution in soft-shell clam transmissible cancer (bioRxiv).</title>
        <authorList>
            <person name="Hart S.F.M."/>
            <person name="Yonemitsu M.A."/>
            <person name="Giersch R.M."/>
            <person name="Beal B.F."/>
            <person name="Arriagada G."/>
            <person name="Davis B.W."/>
            <person name="Ostrander E.A."/>
            <person name="Goff S.P."/>
            <person name="Metzger M.J."/>
        </authorList>
    </citation>
    <scope>NUCLEOTIDE SEQUENCE</scope>
    <source>
        <strain evidence="2">MELC-2E11</strain>
        <tissue evidence="2">Siphon/mantle</tissue>
    </source>
</reference>
<organism evidence="2 3">
    <name type="scientific">Mya arenaria</name>
    <name type="common">Soft-shell clam</name>
    <dbReference type="NCBI Taxonomy" id="6604"/>
    <lineage>
        <taxon>Eukaryota</taxon>
        <taxon>Metazoa</taxon>
        <taxon>Spiralia</taxon>
        <taxon>Lophotrochozoa</taxon>
        <taxon>Mollusca</taxon>
        <taxon>Bivalvia</taxon>
        <taxon>Autobranchia</taxon>
        <taxon>Heteroconchia</taxon>
        <taxon>Euheterodonta</taxon>
        <taxon>Imparidentia</taxon>
        <taxon>Neoheterodontei</taxon>
        <taxon>Myida</taxon>
        <taxon>Myoidea</taxon>
        <taxon>Myidae</taxon>
        <taxon>Mya</taxon>
    </lineage>
</organism>
<name>A0ABY7EBG0_MYAAR</name>
<dbReference type="Proteomes" id="UP001164746">
    <property type="component" value="Chromosome 5"/>
</dbReference>
<feature type="non-terminal residue" evidence="2">
    <location>
        <position position="97"/>
    </location>
</feature>
<keyword evidence="1" id="KW-0472">Membrane</keyword>
<sequence length="97" mass="10645">PPPGTIGSIVGGTTAGIVAAIILVIVVVFVLRRKYNFDCLCSFRLSRKDLYHDAHTDNGIDTQGADNRWYNASQTYEDISMVTDKSMYDTLNNGDNG</sequence>
<accession>A0ABY7EBG0</accession>
<evidence type="ECO:0000313" key="2">
    <source>
        <dbReference type="EMBL" id="WAR06459.1"/>
    </source>
</evidence>
<protein>
    <submittedName>
        <fullName evidence="2">Uncharacterized protein</fullName>
    </submittedName>
</protein>
<proteinExistence type="predicted"/>
<keyword evidence="1" id="KW-1133">Transmembrane helix</keyword>
<evidence type="ECO:0000256" key="1">
    <source>
        <dbReference type="SAM" id="Phobius"/>
    </source>
</evidence>
<evidence type="ECO:0000313" key="3">
    <source>
        <dbReference type="Proteomes" id="UP001164746"/>
    </source>
</evidence>
<feature type="transmembrane region" description="Helical" evidence="1">
    <location>
        <begin position="6"/>
        <end position="31"/>
    </location>
</feature>
<gene>
    <name evidence="2" type="ORF">MAR_021828</name>
</gene>
<dbReference type="EMBL" id="CP111016">
    <property type="protein sequence ID" value="WAR06459.1"/>
    <property type="molecule type" value="Genomic_DNA"/>
</dbReference>
<keyword evidence="1" id="KW-0812">Transmembrane</keyword>
<keyword evidence="3" id="KW-1185">Reference proteome</keyword>